<accession>A0A967AZY7</accession>
<dbReference type="InterPro" id="IPR004555">
    <property type="entry name" value="G6PDH_assembly_OpcA"/>
</dbReference>
<evidence type="ECO:0000259" key="2">
    <source>
        <dbReference type="Pfam" id="PF10128"/>
    </source>
</evidence>
<reference evidence="4" key="1">
    <citation type="submission" date="2020-03" db="EMBL/GenBank/DDBJ databases">
        <title>Draft sequencing of Calidifontibacter sp. DB0510.</title>
        <authorList>
            <person name="Kim D.-U."/>
        </authorList>
    </citation>
    <scope>NUCLEOTIDE SEQUENCE</scope>
    <source>
        <strain evidence="4">DB0510</strain>
    </source>
</reference>
<proteinExistence type="predicted"/>
<evidence type="ECO:0000256" key="1">
    <source>
        <dbReference type="SAM" id="MobiDB-lite"/>
    </source>
</evidence>
<dbReference type="RefSeq" id="WP_166193391.1">
    <property type="nucleotide sequence ID" value="NZ_JAAOIV010000002.1"/>
</dbReference>
<sequence>MIVDLPATTTREVSKALVRVRQSMGAITLGRVMTLIVVTDEATAATAIDAATEASRQHPSRILVLVTGSRRGGPRLDAEIRVGGDAGASEIVVLRLRGELADHGDSVVIPLLLPDSPVVAWWPIPAPPDLAGSPIGKMAVRRITDSSLAANPRRELARRRDAYADGDTDMAWSRTTRWRGLLATALDLEPFEQVTGVTVKGAADSASTDLLAGWLAIRLRCPVRRVVGPKGTGIVSVRLDRESGPIDLVRPAGQADATLTQPDQPVRRISLARPDTADSLAEELSRLDGDEVYRDALLRGLELISGRERAATPAPARAKRRPEPQPPSRRKSPRLEDLDLPSEL</sequence>
<evidence type="ECO:0000313" key="5">
    <source>
        <dbReference type="Proteomes" id="UP000744769"/>
    </source>
</evidence>
<dbReference type="EMBL" id="JAAOIV010000002">
    <property type="protein sequence ID" value="NHN54905.1"/>
    <property type="molecule type" value="Genomic_DNA"/>
</dbReference>
<dbReference type="PANTHER" id="PTHR38658">
    <property type="entry name" value="OXPP CYCLE PROTEIN OPCA-RELATED"/>
    <property type="match status" value="1"/>
</dbReference>
<dbReference type="AlphaFoldDB" id="A0A967AZY7"/>
<comment type="caution">
    <text evidence="4">The sequence shown here is derived from an EMBL/GenBank/DDBJ whole genome shotgun (WGS) entry which is preliminary data.</text>
</comment>
<feature type="domain" description="Glucose-6-phosphate dehydrogenase assembly protein OpcA N-terminal" evidence="2">
    <location>
        <begin position="51"/>
        <end position="160"/>
    </location>
</feature>
<feature type="region of interest" description="Disordered" evidence="1">
    <location>
        <begin position="308"/>
        <end position="344"/>
    </location>
</feature>
<dbReference type="InterPro" id="IPR046801">
    <property type="entry name" value="OpcA_G6PD_N"/>
</dbReference>
<dbReference type="InterPro" id="IPR046802">
    <property type="entry name" value="OpcA_G6PD_C"/>
</dbReference>
<gene>
    <name evidence="4" type="ORF">G9U51_03785</name>
</gene>
<evidence type="ECO:0000259" key="3">
    <source>
        <dbReference type="Pfam" id="PF20171"/>
    </source>
</evidence>
<feature type="domain" description="Glucose-6-phosphate dehydrogenase assembly protein OpcA C-terminal" evidence="3">
    <location>
        <begin position="166"/>
        <end position="297"/>
    </location>
</feature>
<name>A0A967AZY7_9MICO</name>
<dbReference type="PANTHER" id="PTHR38658:SF1">
    <property type="entry name" value="OXPP CYCLE PROTEIN OPCA-RELATED"/>
    <property type="match status" value="1"/>
</dbReference>
<keyword evidence="5" id="KW-1185">Reference proteome</keyword>
<evidence type="ECO:0000313" key="4">
    <source>
        <dbReference type="EMBL" id="NHN54905.1"/>
    </source>
</evidence>
<organism evidence="4 5">
    <name type="scientific">Metallococcus carri</name>
    <dbReference type="NCBI Taxonomy" id="1656884"/>
    <lineage>
        <taxon>Bacteria</taxon>
        <taxon>Bacillati</taxon>
        <taxon>Actinomycetota</taxon>
        <taxon>Actinomycetes</taxon>
        <taxon>Micrococcales</taxon>
        <taxon>Dermacoccaceae</taxon>
        <taxon>Metallococcus</taxon>
    </lineage>
</organism>
<dbReference type="Pfam" id="PF20171">
    <property type="entry name" value="OpcA_G6PD_C"/>
    <property type="match status" value="1"/>
</dbReference>
<dbReference type="Proteomes" id="UP000744769">
    <property type="component" value="Unassembled WGS sequence"/>
</dbReference>
<protein>
    <submittedName>
        <fullName evidence="4">Glucose-6-phosphate dehydrogenase assembly protein OpcA</fullName>
    </submittedName>
</protein>
<dbReference type="Pfam" id="PF10128">
    <property type="entry name" value="OpcA_G6PD_assem"/>
    <property type="match status" value="1"/>
</dbReference>